<organism evidence="3 4">
    <name type="scientific">Dendrobium chrysotoxum</name>
    <name type="common">Orchid</name>
    <dbReference type="NCBI Taxonomy" id="161865"/>
    <lineage>
        <taxon>Eukaryota</taxon>
        <taxon>Viridiplantae</taxon>
        <taxon>Streptophyta</taxon>
        <taxon>Embryophyta</taxon>
        <taxon>Tracheophyta</taxon>
        <taxon>Spermatophyta</taxon>
        <taxon>Magnoliopsida</taxon>
        <taxon>Liliopsida</taxon>
        <taxon>Asparagales</taxon>
        <taxon>Orchidaceae</taxon>
        <taxon>Epidendroideae</taxon>
        <taxon>Malaxideae</taxon>
        <taxon>Dendrobiinae</taxon>
        <taxon>Dendrobium</taxon>
    </lineage>
</organism>
<accession>A0AAV7GMB6</accession>
<evidence type="ECO:0008006" key="5">
    <source>
        <dbReference type="Google" id="ProtNLM"/>
    </source>
</evidence>
<dbReference type="EMBL" id="JAGFBR010000012">
    <property type="protein sequence ID" value="KAH0457315.1"/>
    <property type="molecule type" value="Genomic_DNA"/>
</dbReference>
<reference evidence="3 4" key="1">
    <citation type="journal article" date="2021" name="Hortic Res">
        <title>Chromosome-scale assembly of the Dendrobium chrysotoxum genome enhances the understanding of orchid evolution.</title>
        <authorList>
            <person name="Zhang Y."/>
            <person name="Zhang G.Q."/>
            <person name="Zhang D."/>
            <person name="Liu X.D."/>
            <person name="Xu X.Y."/>
            <person name="Sun W.H."/>
            <person name="Yu X."/>
            <person name="Zhu X."/>
            <person name="Wang Z.W."/>
            <person name="Zhao X."/>
            <person name="Zhong W.Y."/>
            <person name="Chen H."/>
            <person name="Yin W.L."/>
            <person name="Huang T."/>
            <person name="Niu S.C."/>
            <person name="Liu Z.J."/>
        </authorList>
    </citation>
    <scope>NUCLEOTIDE SEQUENCE [LARGE SCALE GENOMIC DNA]</scope>
    <source>
        <strain evidence="3">Lindl</strain>
    </source>
</reference>
<dbReference type="Proteomes" id="UP000775213">
    <property type="component" value="Unassembled WGS sequence"/>
</dbReference>
<feature type="coiled-coil region" evidence="1">
    <location>
        <begin position="491"/>
        <end position="518"/>
    </location>
</feature>
<keyword evidence="1" id="KW-0175">Coiled coil</keyword>
<dbReference type="AlphaFoldDB" id="A0AAV7GMB6"/>
<evidence type="ECO:0000256" key="2">
    <source>
        <dbReference type="SAM" id="MobiDB-lite"/>
    </source>
</evidence>
<gene>
    <name evidence="3" type="ORF">IEQ34_012630</name>
</gene>
<evidence type="ECO:0000256" key="1">
    <source>
        <dbReference type="SAM" id="Coils"/>
    </source>
</evidence>
<dbReference type="PANTHER" id="PTHR38394:SF1">
    <property type="entry name" value="NEUROFILAMENT LIGHT PROTEIN"/>
    <property type="match status" value="1"/>
</dbReference>
<evidence type="ECO:0000313" key="4">
    <source>
        <dbReference type="Proteomes" id="UP000775213"/>
    </source>
</evidence>
<comment type="caution">
    <text evidence="3">The sequence shown here is derived from an EMBL/GenBank/DDBJ whole genome shotgun (WGS) entry which is preliminary data.</text>
</comment>
<feature type="coiled-coil region" evidence="1">
    <location>
        <begin position="685"/>
        <end position="712"/>
    </location>
</feature>
<feature type="coiled-coil region" evidence="1">
    <location>
        <begin position="345"/>
        <end position="372"/>
    </location>
</feature>
<keyword evidence="4" id="KW-1185">Reference proteome</keyword>
<sequence>MVSLLYCNVDQSKDQVIHLFGIAFFFSPPFCRRVAAFSAGAGCFLIHLAQAPPISMASEVGVSGDELDGSLFEGMVLFSPSDLLPSSLPLEKEPAPPSQSHDPVRPPSPSPPTAPSTLPQSKSGPLDEDLFSDLSLQIPIEPKILLPAISSPAPIPLPAAPSRLISRKKKRGFRIGYGREAIDSMPVVSVIDPPHPTENVIRASSSDSILSTFSCHEELLDGTVHEDVAVAETVVSVKAANDGDGLSPSQRGDSEGDAEAFSSTAKASEKDTLELIEDKLNLLRSRISTKLEGVREMATLAYSERKELERKRRKAGKDFNQASMIYKDLEKQLEVACEAEDFEMAEKLSESLAAAEKEKDRLLYTLRETELDCDYIDSRMQEVVKLQIAAEEEGIELLERFAMDAADRADLIHRNTEELSSKDLEDWQTSMELLETSKLEVDIVAKLISDAHSALDSSIEDLVKDDREVVEGLRKKQVTLAKELDELLTLVRLKEAEIAENESLIHEAERKISKVASEFQEKISSVEMKRDKLKSSLSRMDSEREVLSSKKNKIDEFVSLEEQKCFNLKELANVALDEAKTYQDLVGLRKELASSIIKSREDKVQLVKTEEKILEEIQVLRQQISSARTKLQELSSTRVSIQQDIDLFKQRMAFVDKRGPELEAEKKVAAASRNFKEAGRIAAEAKTLNSEKESMQNKMDQAVINLEKLDWDIKSNISMMQENEELLLLKEKEAAVASFKRLQLIAAAARSERSAALELGDLEESDFLLKEAEAAEERARELQGAYSLNPEDHGNTRKYFSPVALITKISGHSLAEMAAYLKQPVSDE</sequence>
<feature type="region of interest" description="Disordered" evidence="2">
    <location>
        <begin position="240"/>
        <end position="265"/>
    </location>
</feature>
<feature type="compositionally biased region" description="Pro residues" evidence="2">
    <location>
        <begin position="105"/>
        <end position="114"/>
    </location>
</feature>
<name>A0AAV7GMB6_DENCH</name>
<feature type="region of interest" description="Disordered" evidence="2">
    <location>
        <begin position="88"/>
        <end position="126"/>
    </location>
</feature>
<protein>
    <recommendedName>
        <fullName evidence="5">UVR domain-containing protein</fullName>
    </recommendedName>
</protein>
<evidence type="ECO:0000313" key="3">
    <source>
        <dbReference type="EMBL" id="KAH0457315.1"/>
    </source>
</evidence>
<proteinExistence type="predicted"/>
<dbReference type="PANTHER" id="PTHR38394">
    <property type="entry name" value="NEUROFILAMENT LIGHT PROTEIN"/>
    <property type="match status" value="1"/>
</dbReference>
<feature type="coiled-coil region" evidence="1">
    <location>
        <begin position="610"/>
        <end position="637"/>
    </location>
</feature>